<dbReference type="InterPro" id="IPR003594">
    <property type="entry name" value="HATPase_dom"/>
</dbReference>
<keyword evidence="8" id="KW-0472">Membrane</keyword>
<evidence type="ECO:0000256" key="6">
    <source>
        <dbReference type="ARBA" id="ARBA00022777"/>
    </source>
</evidence>
<evidence type="ECO:0000256" key="3">
    <source>
        <dbReference type="ARBA" id="ARBA00012438"/>
    </source>
</evidence>
<feature type="transmembrane region" description="Helical" evidence="8">
    <location>
        <begin position="151"/>
        <end position="172"/>
    </location>
</feature>
<evidence type="ECO:0000256" key="8">
    <source>
        <dbReference type="SAM" id="Phobius"/>
    </source>
</evidence>
<feature type="transmembrane region" description="Helical" evidence="8">
    <location>
        <begin position="96"/>
        <end position="118"/>
    </location>
</feature>
<dbReference type="SUPFAM" id="SSF55785">
    <property type="entry name" value="PYP-like sensor domain (PAS domain)"/>
    <property type="match status" value="1"/>
</dbReference>
<keyword evidence="5" id="KW-0808">Transferase</keyword>
<dbReference type="EMBL" id="BAABIM010000004">
    <property type="protein sequence ID" value="GAA4696157.1"/>
    <property type="molecule type" value="Genomic_DNA"/>
</dbReference>
<dbReference type="SMART" id="SM00388">
    <property type="entry name" value="HisKA"/>
    <property type="match status" value="1"/>
</dbReference>
<keyword evidence="7" id="KW-0902">Two-component regulatory system</keyword>
<organism evidence="10 11">
    <name type="scientific">Nocardioides nanhaiensis</name>
    <dbReference type="NCBI Taxonomy" id="1476871"/>
    <lineage>
        <taxon>Bacteria</taxon>
        <taxon>Bacillati</taxon>
        <taxon>Actinomycetota</taxon>
        <taxon>Actinomycetes</taxon>
        <taxon>Propionibacteriales</taxon>
        <taxon>Nocardioidaceae</taxon>
        <taxon>Nocardioides</taxon>
    </lineage>
</organism>
<dbReference type="InterPro" id="IPR003661">
    <property type="entry name" value="HisK_dim/P_dom"/>
</dbReference>
<keyword evidence="8" id="KW-1133">Transmembrane helix</keyword>
<dbReference type="Pfam" id="PF02518">
    <property type="entry name" value="HATPase_c"/>
    <property type="match status" value="1"/>
</dbReference>
<dbReference type="SUPFAM" id="SSF55874">
    <property type="entry name" value="ATPase domain of HSP90 chaperone/DNA topoisomerase II/histidine kinase"/>
    <property type="match status" value="1"/>
</dbReference>
<dbReference type="Pfam" id="PF00512">
    <property type="entry name" value="HisKA"/>
    <property type="match status" value="1"/>
</dbReference>
<evidence type="ECO:0000259" key="9">
    <source>
        <dbReference type="PROSITE" id="PS50109"/>
    </source>
</evidence>
<comment type="subcellular location">
    <subcellularLocation>
        <location evidence="2">Cell membrane</location>
    </subcellularLocation>
</comment>
<proteinExistence type="predicted"/>
<protein>
    <recommendedName>
        <fullName evidence="3">histidine kinase</fullName>
        <ecNumber evidence="3">2.7.13.3</ecNumber>
    </recommendedName>
</protein>
<evidence type="ECO:0000256" key="1">
    <source>
        <dbReference type="ARBA" id="ARBA00000085"/>
    </source>
</evidence>
<dbReference type="InterPro" id="IPR004358">
    <property type="entry name" value="Sig_transdc_His_kin-like_C"/>
</dbReference>
<dbReference type="Proteomes" id="UP001500621">
    <property type="component" value="Unassembled WGS sequence"/>
</dbReference>
<dbReference type="GO" id="GO:0016301">
    <property type="term" value="F:kinase activity"/>
    <property type="evidence" value="ECO:0007669"/>
    <property type="project" value="UniProtKB-KW"/>
</dbReference>
<dbReference type="PROSITE" id="PS50109">
    <property type="entry name" value="HIS_KIN"/>
    <property type="match status" value="1"/>
</dbReference>
<keyword evidence="8" id="KW-0812">Transmembrane</keyword>
<dbReference type="InterPro" id="IPR036097">
    <property type="entry name" value="HisK_dim/P_sf"/>
</dbReference>
<dbReference type="CDD" id="cd00082">
    <property type="entry name" value="HisKA"/>
    <property type="match status" value="1"/>
</dbReference>
<feature type="transmembrane region" description="Helical" evidence="8">
    <location>
        <begin position="58"/>
        <end position="76"/>
    </location>
</feature>
<evidence type="ECO:0000256" key="2">
    <source>
        <dbReference type="ARBA" id="ARBA00004236"/>
    </source>
</evidence>
<dbReference type="RefSeq" id="WP_345269587.1">
    <property type="nucleotide sequence ID" value="NZ_BAABIM010000004.1"/>
</dbReference>
<dbReference type="Gene3D" id="3.30.565.10">
    <property type="entry name" value="Histidine kinase-like ATPase, C-terminal domain"/>
    <property type="match status" value="1"/>
</dbReference>
<dbReference type="EC" id="2.7.13.3" evidence="3"/>
<evidence type="ECO:0000256" key="4">
    <source>
        <dbReference type="ARBA" id="ARBA00022553"/>
    </source>
</evidence>
<dbReference type="PRINTS" id="PR00344">
    <property type="entry name" value="BCTRLSENSOR"/>
</dbReference>
<comment type="caution">
    <text evidence="10">The sequence shown here is derived from an EMBL/GenBank/DDBJ whole genome shotgun (WGS) entry which is preliminary data.</text>
</comment>
<gene>
    <name evidence="10" type="ORF">GCM10023226_38200</name>
</gene>
<dbReference type="SUPFAM" id="SSF47384">
    <property type="entry name" value="Homodimeric domain of signal transducing histidine kinase"/>
    <property type="match status" value="1"/>
</dbReference>
<accession>A0ABP8WVB6</accession>
<dbReference type="Gene3D" id="1.10.287.130">
    <property type="match status" value="1"/>
</dbReference>
<evidence type="ECO:0000313" key="11">
    <source>
        <dbReference type="Proteomes" id="UP001500621"/>
    </source>
</evidence>
<dbReference type="SMART" id="SM00387">
    <property type="entry name" value="HATPase_c"/>
    <property type="match status" value="1"/>
</dbReference>
<dbReference type="PANTHER" id="PTHR43047:SF72">
    <property type="entry name" value="OSMOSENSING HISTIDINE PROTEIN KINASE SLN1"/>
    <property type="match status" value="1"/>
</dbReference>
<comment type="catalytic activity">
    <reaction evidence="1">
        <text>ATP + protein L-histidine = ADP + protein N-phospho-L-histidine.</text>
        <dbReference type="EC" id="2.7.13.3"/>
    </reaction>
</comment>
<dbReference type="Gene3D" id="3.30.450.20">
    <property type="entry name" value="PAS domain"/>
    <property type="match status" value="1"/>
</dbReference>
<keyword evidence="11" id="KW-1185">Reference proteome</keyword>
<evidence type="ECO:0000256" key="7">
    <source>
        <dbReference type="ARBA" id="ARBA00023012"/>
    </source>
</evidence>
<sequence length="553" mass="58208">MGHVAPRTRADDVVRALTTSGRPDPRLPQAVFAGFVLLDVALRAVAGRGVSLAEWPTLGVLLVLAATVAVLTAPWPHLDRRWMIALPLVDMAALGLVRLTPEGSAAGILVVLPALFLGRLLGRPGAVVAGGAVALLAALPSLLVAGADALAVSRAVSITVVAAWSALAVALAMEHLRAQRDAAARHGVELAAALAALEEHRRAAEAIFDAVDVGLVLLDAEGRFAGRNRRLDEMLTIAFPGGHSGWAGEVGDMYGDQCAERLSREQCPAYRASLGEEFDDVRVWIGADLGTRRALSVSARSLRDPGCALEGAVLAYKDVTDLVRATAAKEEFLTLVSHELRTPLTSITGHVEMLQEHPDVPAVLGHQLAVVDRNAERLLRLIGDLLHSAQISAERSLPLQRDDVDLVDVVGTALAAAAPAAREAGVTLERDLPPHLPAVADAHRLGQLLDNLLANAIGCTPPGGSVTARLRQEGERAEIEVVDTGVGIEPADRDRLFTRFFRGADAERAGRPGVGLGLSICRSIAESHGGRIEVESEVGRGSTFRVRLPLGTG</sequence>
<dbReference type="InterPro" id="IPR005467">
    <property type="entry name" value="His_kinase_dom"/>
</dbReference>
<feature type="transmembrane region" description="Helical" evidence="8">
    <location>
        <begin position="125"/>
        <end position="145"/>
    </location>
</feature>
<keyword evidence="6 10" id="KW-0418">Kinase</keyword>
<reference evidence="11" key="1">
    <citation type="journal article" date="2019" name="Int. J. Syst. Evol. Microbiol.">
        <title>The Global Catalogue of Microorganisms (GCM) 10K type strain sequencing project: providing services to taxonomists for standard genome sequencing and annotation.</title>
        <authorList>
            <consortium name="The Broad Institute Genomics Platform"/>
            <consortium name="The Broad Institute Genome Sequencing Center for Infectious Disease"/>
            <person name="Wu L."/>
            <person name="Ma J."/>
        </authorList>
    </citation>
    <scope>NUCLEOTIDE SEQUENCE [LARGE SCALE GENOMIC DNA]</scope>
    <source>
        <strain evidence="11">JCM 18127</strain>
    </source>
</reference>
<feature type="domain" description="Histidine kinase" evidence="9">
    <location>
        <begin position="335"/>
        <end position="552"/>
    </location>
</feature>
<dbReference type="CDD" id="cd00075">
    <property type="entry name" value="HATPase"/>
    <property type="match status" value="1"/>
</dbReference>
<evidence type="ECO:0000256" key="5">
    <source>
        <dbReference type="ARBA" id="ARBA00022679"/>
    </source>
</evidence>
<evidence type="ECO:0000313" key="10">
    <source>
        <dbReference type="EMBL" id="GAA4696157.1"/>
    </source>
</evidence>
<dbReference type="PANTHER" id="PTHR43047">
    <property type="entry name" value="TWO-COMPONENT HISTIDINE PROTEIN KINASE"/>
    <property type="match status" value="1"/>
</dbReference>
<keyword evidence="4" id="KW-0597">Phosphoprotein</keyword>
<dbReference type="InterPro" id="IPR036890">
    <property type="entry name" value="HATPase_C_sf"/>
</dbReference>
<dbReference type="InterPro" id="IPR035965">
    <property type="entry name" value="PAS-like_dom_sf"/>
</dbReference>
<name>A0ABP8WVB6_9ACTN</name>